<dbReference type="EMBL" id="MCIB01000001">
    <property type="protein sequence ID" value="RKD34481.1"/>
    <property type="molecule type" value="Genomic_DNA"/>
</dbReference>
<dbReference type="InterPro" id="IPR002501">
    <property type="entry name" value="PsdUridine_synth_N"/>
</dbReference>
<protein>
    <recommendedName>
        <fullName evidence="5">tRNA pseudouridine synthase B</fullName>
        <ecNumber evidence="5">5.4.99.25</ecNumber>
    </recommendedName>
    <alternativeName>
        <fullName evidence="5">tRNA pseudouridine(55) synthase</fullName>
        <shortName evidence="5">Psi55 synthase</shortName>
    </alternativeName>
    <alternativeName>
        <fullName evidence="5">tRNA pseudouridylate synthase</fullName>
    </alternativeName>
    <alternativeName>
        <fullName evidence="5">tRNA-uridine isomerase</fullName>
    </alternativeName>
</protein>
<evidence type="ECO:0000256" key="1">
    <source>
        <dbReference type="ARBA" id="ARBA00000385"/>
    </source>
</evidence>
<dbReference type="FunFam" id="3.30.2350.10:FF:000011">
    <property type="entry name" value="tRNA pseudouridine synthase B"/>
    <property type="match status" value="1"/>
</dbReference>
<dbReference type="PANTHER" id="PTHR13767">
    <property type="entry name" value="TRNA-PSEUDOURIDINE SYNTHASE"/>
    <property type="match status" value="1"/>
</dbReference>
<feature type="domain" description="Pseudouridine synthase II N-terminal" evidence="6">
    <location>
        <begin position="23"/>
        <end position="171"/>
    </location>
</feature>
<dbReference type="CDD" id="cd02573">
    <property type="entry name" value="PseudoU_synth_EcTruB"/>
    <property type="match status" value="1"/>
</dbReference>
<reference evidence="8 9" key="1">
    <citation type="submission" date="2016-08" db="EMBL/GenBank/DDBJ databases">
        <title>Novel Firmicutes and Novel Genomes.</title>
        <authorList>
            <person name="Poppleton D.I."/>
            <person name="Gribaldo S."/>
        </authorList>
    </citation>
    <scope>NUCLEOTIDE SEQUENCE [LARGE SCALE GENOMIC DNA]</scope>
    <source>
        <strain evidence="8 9">CTT3</strain>
    </source>
</reference>
<dbReference type="EC" id="5.4.99.25" evidence="5"/>
<comment type="caution">
    <text evidence="8">The sequence shown here is derived from an EMBL/GenBank/DDBJ whole genome shotgun (WGS) entry which is preliminary data.</text>
</comment>
<keyword evidence="9" id="KW-1185">Reference proteome</keyword>
<dbReference type="PANTHER" id="PTHR13767:SF2">
    <property type="entry name" value="PSEUDOURIDYLATE SYNTHASE TRUB1"/>
    <property type="match status" value="1"/>
</dbReference>
<dbReference type="GO" id="GO:0003723">
    <property type="term" value="F:RNA binding"/>
    <property type="evidence" value="ECO:0007669"/>
    <property type="project" value="InterPro"/>
</dbReference>
<organism evidence="8 9">
    <name type="scientific">Thermohalobacter berrensis</name>
    <dbReference type="NCBI Taxonomy" id="99594"/>
    <lineage>
        <taxon>Bacteria</taxon>
        <taxon>Bacillati</taxon>
        <taxon>Bacillota</taxon>
        <taxon>Tissierellia</taxon>
        <taxon>Tissierellales</taxon>
        <taxon>Thermohalobacteraceae</taxon>
        <taxon>Thermohalobacter</taxon>
    </lineage>
</organism>
<dbReference type="Pfam" id="PF01509">
    <property type="entry name" value="TruB_N"/>
    <property type="match status" value="1"/>
</dbReference>
<evidence type="ECO:0000256" key="4">
    <source>
        <dbReference type="ARBA" id="ARBA00023235"/>
    </source>
</evidence>
<gene>
    <name evidence="5" type="primary">truB</name>
    <name evidence="8" type="ORF">BET03_01220</name>
</gene>
<dbReference type="GO" id="GO:0160148">
    <property type="term" value="F:tRNA pseudouridine(55) synthase activity"/>
    <property type="evidence" value="ECO:0007669"/>
    <property type="project" value="UniProtKB-EC"/>
</dbReference>
<dbReference type="GO" id="GO:0031119">
    <property type="term" value="P:tRNA pseudouridine synthesis"/>
    <property type="evidence" value="ECO:0007669"/>
    <property type="project" value="UniProtKB-UniRule"/>
</dbReference>
<dbReference type="Pfam" id="PF16198">
    <property type="entry name" value="TruB_C_2"/>
    <property type="match status" value="1"/>
</dbReference>
<dbReference type="GO" id="GO:1990481">
    <property type="term" value="P:mRNA pseudouridine synthesis"/>
    <property type="evidence" value="ECO:0007669"/>
    <property type="project" value="TreeGrafter"/>
</dbReference>
<accession>A0A419TAJ0</accession>
<proteinExistence type="inferred from homology"/>
<feature type="domain" description="tRNA pseudouridylate synthase B C-terminal" evidence="7">
    <location>
        <begin position="172"/>
        <end position="230"/>
    </location>
</feature>
<evidence type="ECO:0000313" key="9">
    <source>
        <dbReference type="Proteomes" id="UP000284177"/>
    </source>
</evidence>
<keyword evidence="4 5" id="KW-0413">Isomerase</keyword>
<dbReference type="AlphaFoldDB" id="A0A419TAJ0"/>
<dbReference type="Proteomes" id="UP000284177">
    <property type="component" value="Unassembled WGS sequence"/>
</dbReference>
<keyword evidence="3 5" id="KW-0819">tRNA processing</keyword>
<feature type="active site" description="Nucleophile" evidence="5">
    <location>
        <position position="38"/>
    </location>
</feature>
<dbReference type="OrthoDB" id="9802309at2"/>
<evidence type="ECO:0000256" key="2">
    <source>
        <dbReference type="ARBA" id="ARBA00005642"/>
    </source>
</evidence>
<evidence type="ECO:0000256" key="5">
    <source>
        <dbReference type="HAMAP-Rule" id="MF_01080"/>
    </source>
</evidence>
<name>A0A419TAJ0_9FIRM</name>
<comment type="function">
    <text evidence="5">Responsible for synthesis of pseudouridine from uracil-55 in the psi GC loop of transfer RNAs.</text>
</comment>
<evidence type="ECO:0000313" key="8">
    <source>
        <dbReference type="EMBL" id="RKD34481.1"/>
    </source>
</evidence>
<dbReference type="NCBIfam" id="TIGR00431">
    <property type="entry name" value="TruB"/>
    <property type="match status" value="1"/>
</dbReference>
<dbReference type="RefSeq" id="WP_120166423.1">
    <property type="nucleotide sequence ID" value="NZ_MCIB01000001.1"/>
</dbReference>
<evidence type="ECO:0000259" key="6">
    <source>
        <dbReference type="Pfam" id="PF01509"/>
    </source>
</evidence>
<dbReference type="SUPFAM" id="SSF55120">
    <property type="entry name" value="Pseudouridine synthase"/>
    <property type="match status" value="1"/>
</dbReference>
<dbReference type="InterPro" id="IPR032819">
    <property type="entry name" value="TruB_C"/>
</dbReference>
<comment type="catalytic activity">
    <reaction evidence="1 5">
        <text>uridine(55) in tRNA = pseudouridine(55) in tRNA</text>
        <dbReference type="Rhea" id="RHEA:42532"/>
        <dbReference type="Rhea" id="RHEA-COMP:10101"/>
        <dbReference type="Rhea" id="RHEA-COMP:10102"/>
        <dbReference type="ChEBI" id="CHEBI:65314"/>
        <dbReference type="ChEBI" id="CHEBI:65315"/>
        <dbReference type="EC" id="5.4.99.25"/>
    </reaction>
</comment>
<dbReference type="InterPro" id="IPR014780">
    <property type="entry name" value="tRNA_psdUridine_synth_TruB"/>
</dbReference>
<evidence type="ECO:0000259" key="7">
    <source>
        <dbReference type="Pfam" id="PF16198"/>
    </source>
</evidence>
<evidence type="ECO:0000256" key="3">
    <source>
        <dbReference type="ARBA" id="ARBA00022694"/>
    </source>
</evidence>
<dbReference type="HAMAP" id="MF_01080">
    <property type="entry name" value="TruB_bact"/>
    <property type="match status" value="1"/>
</dbReference>
<comment type="similarity">
    <text evidence="2 5">Belongs to the pseudouridine synthase TruB family. Type 1 subfamily.</text>
</comment>
<dbReference type="Gene3D" id="3.30.2350.10">
    <property type="entry name" value="Pseudouridine synthase"/>
    <property type="match status" value="1"/>
</dbReference>
<dbReference type="InterPro" id="IPR020103">
    <property type="entry name" value="PsdUridine_synth_cat_dom_sf"/>
</dbReference>
<sequence length="299" mass="34467">MNGFINVLKPPGMTSHDVVDFIRKELKIKKVGHTGTLDPYASGVLPICIGKATKLTQYLIEKKKKYRAELVLGKETDTQDKYGKIINESDFIPTESDIISVINSFKGNIKQIPPMFSAIRHKGKRLYELARKGKKVDRPSREVTIYEISIIKIDKNKKILFDVECSKGTYIRTLCNDIGKELKTYGYMNFLLRTCVDIFKIEDSFTIDEIKKFKELEKVHELIQPIDYPLYNYKRVDAIDNSFKILSNGGKISLNKIKGVKKLKENEMLRVYCKDKFIGIGTIKRINNNKFLKIEKVLL</sequence>